<evidence type="ECO:0000256" key="1">
    <source>
        <dbReference type="SAM" id="MobiDB-lite"/>
    </source>
</evidence>
<gene>
    <name evidence="3" type="ORF">EVOR1521_LOCUS4506</name>
</gene>
<evidence type="ECO:0000256" key="2">
    <source>
        <dbReference type="SAM" id="Phobius"/>
    </source>
</evidence>
<evidence type="ECO:0008006" key="5">
    <source>
        <dbReference type="Google" id="ProtNLM"/>
    </source>
</evidence>
<organism evidence="3 4">
    <name type="scientific">Effrenium voratum</name>
    <dbReference type="NCBI Taxonomy" id="2562239"/>
    <lineage>
        <taxon>Eukaryota</taxon>
        <taxon>Sar</taxon>
        <taxon>Alveolata</taxon>
        <taxon>Dinophyceae</taxon>
        <taxon>Suessiales</taxon>
        <taxon>Symbiodiniaceae</taxon>
        <taxon>Effrenium</taxon>
    </lineage>
</organism>
<evidence type="ECO:0000313" key="4">
    <source>
        <dbReference type="Proteomes" id="UP001178507"/>
    </source>
</evidence>
<keyword evidence="4" id="KW-1185">Reference proteome</keyword>
<proteinExistence type="predicted"/>
<name>A0AA36MJW4_9DINO</name>
<dbReference type="EMBL" id="CAUJNA010000303">
    <property type="protein sequence ID" value="CAJ1375149.1"/>
    <property type="molecule type" value="Genomic_DNA"/>
</dbReference>
<dbReference type="Proteomes" id="UP001178507">
    <property type="component" value="Unassembled WGS sequence"/>
</dbReference>
<keyword evidence="2" id="KW-0812">Transmembrane</keyword>
<feature type="region of interest" description="Disordered" evidence="1">
    <location>
        <begin position="147"/>
        <end position="167"/>
    </location>
</feature>
<dbReference type="AlphaFoldDB" id="A0AA36MJW4"/>
<evidence type="ECO:0000313" key="3">
    <source>
        <dbReference type="EMBL" id="CAJ1375149.1"/>
    </source>
</evidence>
<keyword evidence="2" id="KW-0472">Membrane</keyword>
<comment type="caution">
    <text evidence="3">The sequence shown here is derived from an EMBL/GenBank/DDBJ whole genome shotgun (WGS) entry which is preliminary data.</text>
</comment>
<accession>A0AA36MJW4</accession>
<protein>
    <recommendedName>
        <fullName evidence="5">USE1-like protein</fullName>
    </recommendedName>
</protein>
<sequence length="280" mass="31114">ALHAKSRATWCCVKGRMPPDARLPTYAAEFLVLLAHVEKTLKSGQLQDDGDLDIQKAKVASYEAALTSRLECWQNLSEHQMEQYRAKIEQLGSAIVVAAVQPKTMLPPPEKPDDTITETVTVKDASSAQLPKIQELLVEKKTPQMPWRRTSGPYVKPRSSAAVSNEARGSLESEMVDLAENMKGAANAFLQTLKKDNERLEDMQSAQDRSLDNVMAHTASGKKLLRSGQMSFFCTSDGFRAILPCWVLFPPFRPNLKGTMILLAISVVIFCMMIPFIIFT</sequence>
<feature type="non-terminal residue" evidence="3">
    <location>
        <position position="280"/>
    </location>
</feature>
<keyword evidence="2" id="KW-1133">Transmembrane helix</keyword>
<reference evidence="3" key="1">
    <citation type="submission" date="2023-08" db="EMBL/GenBank/DDBJ databases">
        <authorList>
            <person name="Chen Y."/>
            <person name="Shah S."/>
            <person name="Dougan E. K."/>
            <person name="Thang M."/>
            <person name="Chan C."/>
        </authorList>
    </citation>
    <scope>NUCLEOTIDE SEQUENCE</scope>
</reference>
<feature type="transmembrane region" description="Helical" evidence="2">
    <location>
        <begin position="261"/>
        <end position="279"/>
    </location>
</feature>